<organism evidence="5 6">
    <name type="scientific">Hydrogenophaga laconesensis</name>
    <dbReference type="NCBI Taxonomy" id="1805971"/>
    <lineage>
        <taxon>Bacteria</taxon>
        <taxon>Pseudomonadati</taxon>
        <taxon>Pseudomonadota</taxon>
        <taxon>Betaproteobacteria</taxon>
        <taxon>Burkholderiales</taxon>
        <taxon>Comamonadaceae</taxon>
        <taxon>Hydrogenophaga</taxon>
    </lineage>
</organism>
<dbReference type="InterPro" id="IPR019887">
    <property type="entry name" value="Tscrpt_reg_AsnC/Lrp_C"/>
</dbReference>
<feature type="domain" description="HTH asnC-type" evidence="4">
    <location>
        <begin position="3"/>
        <end position="64"/>
    </location>
</feature>
<dbReference type="Gene3D" id="3.30.70.920">
    <property type="match status" value="1"/>
</dbReference>
<accession>A0ABU1VEL8</accession>
<name>A0ABU1VEL8_9BURK</name>
<dbReference type="InterPro" id="IPR019885">
    <property type="entry name" value="Tscrpt_reg_HTH_AsnC-type_CS"/>
</dbReference>
<dbReference type="InterPro" id="IPR011991">
    <property type="entry name" value="ArsR-like_HTH"/>
</dbReference>
<gene>
    <name evidence="5" type="ORF">J2X09_003517</name>
</gene>
<dbReference type="PROSITE" id="PS00519">
    <property type="entry name" value="HTH_ASNC_1"/>
    <property type="match status" value="1"/>
</dbReference>
<keyword evidence="6" id="KW-1185">Reference proteome</keyword>
<dbReference type="SUPFAM" id="SSF46785">
    <property type="entry name" value="Winged helix' DNA-binding domain"/>
    <property type="match status" value="1"/>
</dbReference>
<dbReference type="InterPro" id="IPR011008">
    <property type="entry name" value="Dimeric_a/b-barrel"/>
</dbReference>
<dbReference type="PANTHER" id="PTHR30154">
    <property type="entry name" value="LEUCINE-RESPONSIVE REGULATORY PROTEIN"/>
    <property type="match status" value="1"/>
</dbReference>
<dbReference type="InterPro" id="IPR036390">
    <property type="entry name" value="WH_DNA-bd_sf"/>
</dbReference>
<dbReference type="SMART" id="SM00344">
    <property type="entry name" value="HTH_ASNC"/>
    <property type="match status" value="1"/>
</dbReference>
<dbReference type="InterPro" id="IPR000485">
    <property type="entry name" value="AsnC-type_HTH_dom"/>
</dbReference>
<dbReference type="CDD" id="cd00090">
    <property type="entry name" value="HTH_ARSR"/>
    <property type="match status" value="1"/>
</dbReference>
<keyword evidence="1" id="KW-0805">Transcription regulation</keyword>
<keyword evidence="2" id="KW-0238">DNA-binding</keyword>
<protein>
    <submittedName>
        <fullName evidence="5">Lrp/AsnC family leucine-responsive transcriptional regulator</fullName>
    </submittedName>
</protein>
<dbReference type="PRINTS" id="PR00033">
    <property type="entry name" value="HTHASNC"/>
</dbReference>
<evidence type="ECO:0000256" key="1">
    <source>
        <dbReference type="ARBA" id="ARBA00023015"/>
    </source>
</evidence>
<dbReference type="SUPFAM" id="SSF54909">
    <property type="entry name" value="Dimeric alpha+beta barrel"/>
    <property type="match status" value="1"/>
</dbReference>
<dbReference type="Proteomes" id="UP001265550">
    <property type="component" value="Unassembled WGS sequence"/>
</dbReference>
<proteinExistence type="predicted"/>
<dbReference type="EMBL" id="JAVDWE010000010">
    <property type="protein sequence ID" value="MDR7095765.1"/>
    <property type="molecule type" value="Genomic_DNA"/>
</dbReference>
<evidence type="ECO:0000313" key="5">
    <source>
        <dbReference type="EMBL" id="MDR7095765.1"/>
    </source>
</evidence>
<evidence type="ECO:0000259" key="4">
    <source>
        <dbReference type="PROSITE" id="PS50956"/>
    </source>
</evidence>
<keyword evidence="3" id="KW-0804">Transcription</keyword>
<evidence type="ECO:0000313" key="6">
    <source>
        <dbReference type="Proteomes" id="UP001265550"/>
    </source>
</evidence>
<dbReference type="RefSeq" id="WP_204732062.1">
    <property type="nucleotide sequence ID" value="NZ_JAVDWE010000010.1"/>
</dbReference>
<dbReference type="Pfam" id="PF01037">
    <property type="entry name" value="AsnC_trans_reg"/>
    <property type="match status" value="1"/>
</dbReference>
<dbReference type="Gene3D" id="1.10.10.10">
    <property type="entry name" value="Winged helix-like DNA-binding domain superfamily/Winged helix DNA-binding domain"/>
    <property type="match status" value="1"/>
</dbReference>
<dbReference type="InterPro" id="IPR019888">
    <property type="entry name" value="Tscrpt_reg_AsnC-like"/>
</dbReference>
<reference evidence="5 6" key="1">
    <citation type="submission" date="2023-07" db="EMBL/GenBank/DDBJ databases">
        <title>Sorghum-associated microbial communities from plants grown in Nebraska, USA.</title>
        <authorList>
            <person name="Schachtman D."/>
        </authorList>
    </citation>
    <scope>NUCLEOTIDE SEQUENCE [LARGE SCALE GENOMIC DNA]</scope>
    <source>
        <strain evidence="5 6">BE240</strain>
    </source>
</reference>
<comment type="caution">
    <text evidence="5">The sequence shown here is derived from an EMBL/GenBank/DDBJ whole genome shotgun (WGS) entry which is preliminary data.</text>
</comment>
<dbReference type="Pfam" id="PF13412">
    <property type="entry name" value="HTH_24"/>
    <property type="match status" value="1"/>
</dbReference>
<dbReference type="PANTHER" id="PTHR30154:SF53">
    <property type="entry name" value="HTH-TYPE TRANSCRIPTIONAL REGULATOR LRPC"/>
    <property type="match status" value="1"/>
</dbReference>
<evidence type="ECO:0000256" key="3">
    <source>
        <dbReference type="ARBA" id="ARBA00023163"/>
    </source>
</evidence>
<sequence>MKLDKKDLLILEALQRDARQSLAAIGKRIGLSQPAMSERVRKLEDAGVIDGYGARVNLRAVGIGLQAIIRIQTTHAGIAKYVKLFEEMPEVLEADRVTGEDCFIVRCAIAEPKDLERVVDALAAHGGVTTSLVLSSPVRKTATVLAARRA</sequence>
<evidence type="ECO:0000256" key="2">
    <source>
        <dbReference type="ARBA" id="ARBA00023125"/>
    </source>
</evidence>
<dbReference type="PROSITE" id="PS50956">
    <property type="entry name" value="HTH_ASNC_2"/>
    <property type="match status" value="1"/>
</dbReference>
<dbReference type="InterPro" id="IPR036388">
    <property type="entry name" value="WH-like_DNA-bd_sf"/>
</dbReference>